<dbReference type="PANTHER" id="PTHR43201:SF8">
    <property type="entry name" value="ACYL-COA SYNTHETASE FAMILY MEMBER 3"/>
    <property type="match status" value="1"/>
</dbReference>
<evidence type="ECO:0000256" key="1">
    <source>
        <dbReference type="ARBA" id="ARBA00006432"/>
    </source>
</evidence>
<dbReference type="InterPro" id="IPR045851">
    <property type="entry name" value="AMP-bd_C_sf"/>
</dbReference>
<protein>
    <submittedName>
        <fullName evidence="3">AMP-binding protein</fullName>
    </submittedName>
</protein>
<dbReference type="InterPro" id="IPR042099">
    <property type="entry name" value="ANL_N_sf"/>
</dbReference>
<dbReference type="RefSeq" id="WP_344741536.1">
    <property type="nucleotide sequence ID" value="NZ_BAABAY010000002.1"/>
</dbReference>
<evidence type="ECO:0000313" key="4">
    <source>
        <dbReference type="Proteomes" id="UP001610100"/>
    </source>
</evidence>
<sequence>MTPTFTQVHNRFRLNGHYYSFEDLMEVAYSFVKEGEPYQEQIGNFLLDWLDKKDYIIAKTSGSTGRPKKLKIKKQAMVNSAIMTGDYFGLKPGDKVLNCLPSNFIAGKMMIVRAIALGLRLELVEPSAYPLIDYEKKYDFCAFTPMQLKYFLNYCKNLKTIIVGGAPVSKSLLESIQGIKANVYETFGMTETVSHIAMKKLNNFKKPKDLSKLHFKTLPDVHVSQDERGCLVIDAPKLVEKPIVTNDMVTLYSDSEFDWLGRWDHVINTGGIKVFPEQIEHKLQKFINRRFFIASVPDETLGQKVLLIIEGEPFEIEDSLFDSLDKFEKPRETYFLNSFAETASHKVHRNRTIKKLNLQKP</sequence>
<gene>
    <name evidence="3" type="ORF">V8G58_09820</name>
</gene>
<dbReference type="EMBL" id="JBAWKB010000002">
    <property type="protein sequence ID" value="MFH6772228.1"/>
    <property type="molecule type" value="Genomic_DNA"/>
</dbReference>
<dbReference type="Gene3D" id="3.30.300.30">
    <property type="match status" value="1"/>
</dbReference>
<dbReference type="Proteomes" id="UP001610100">
    <property type="component" value="Unassembled WGS sequence"/>
</dbReference>
<name>A0ABW7N2F3_9FLAO</name>
<organism evidence="3 4">
    <name type="scientific">Gaetbulibacter aestuarii</name>
    <dbReference type="NCBI Taxonomy" id="1502358"/>
    <lineage>
        <taxon>Bacteria</taxon>
        <taxon>Pseudomonadati</taxon>
        <taxon>Bacteroidota</taxon>
        <taxon>Flavobacteriia</taxon>
        <taxon>Flavobacteriales</taxon>
        <taxon>Flavobacteriaceae</taxon>
        <taxon>Gaetbulibacter</taxon>
    </lineage>
</organism>
<dbReference type="Pfam" id="PF00501">
    <property type="entry name" value="AMP-binding"/>
    <property type="match status" value="1"/>
</dbReference>
<dbReference type="SUPFAM" id="SSF56801">
    <property type="entry name" value="Acetyl-CoA synthetase-like"/>
    <property type="match status" value="1"/>
</dbReference>
<evidence type="ECO:0000313" key="3">
    <source>
        <dbReference type="EMBL" id="MFH6772228.1"/>
    </source>
</evidence>
<dbReference type="InterPro" id="IPR000873">
    <property type="entry name" value="AMP-dep_synth/lig_dom"/>
</dbReference>
<evidence type="ECO:0000259" key="2">
    <source>
        <dbReference type="Pfam" id="PF00501"/>
    </source>
</evidence>
<dbReference type="Gene3D" id="3.40.50.12780">
    <property type="entry name" value="N-terminal domain of ligase-like"/>
    <property type="match status" value="1"/>
</dbReference>
<dbReference type="PANTHER" id="PTHR43201">
    <property type="entry name" value="ACYL-COA SYNTHETASE"/>
    <property type="match status" value="1"/>
</dbReference>
<comment type="similarity">
    <text evidence="1">Belongs to the ATP-dependent AMP-binding enzyme family.</text>
</comment>
<keyword evidence="4" id="KW-1185">Reference proteome</keyword>
<proteinExistence type="inferred from homology"/>
<reference evidence="3 4" key="1">
    <citation type="submission" date="2024-02" db="EMBL/GenBank/DDBJ databases">
        <title>A Gaetbulibacter species isolated from tidal flats and genomic insights of their niches.</title>
        <authorList>
            <person name="Ye Y."/>
        </authorList>
    </citation>
    <scope>NUCLEOTIDE SEQUENCE [LARGE SCALE GENOMIC DNA]</scope>
    <source>
        <strain evidence="3 4">KYW382</strain>
    </source>
</reference>
<accession>A0ABW7N2F3</accession>
<feature type="domain" description="AMP-dependent synthetase/ligase" evidence="2">
    <location>
        <begin position="55"/>
        <end position="203"/>
    </location>
</feature>
<comment type="caution">
    <text evidence="3">The sequence shown here is derived from an EMBL/GenBank/DDBJ whole genome shotgun (WGS) entry which is preliminary data.</text>
</comment>